<dbReference type="InterPro" id="IPR036280">
    <property type="entry name" value="Multihaem_cyt_sf"/>
</dbReference>
<dbReference type="RefSeq" id="WP_012827026.1">
    <property type="nucleotide sequence ID" value="NC_013440.1"/>
</dbReference>
<name>D0LYU8_HALO1</name>
<dbReference type="KEGG" id="hoh:Hoch_1870"/>
<proteinExistence type="predicted"/>
<evidence type="ECO:0000313" key="2">
    <source>
        <dbReference type="EMBL" id="ACY14418.1"/>
    </source>
</evidence>
<dbReference type="InterPro" id="IPR051829">
    <property type="entry name" value="Multiheme_Cytochr_ET"/>
</dbReference>
<sequence>MKPVNLRWMTWGLLLWAALGVGCGGEPPAVPEAPPDAAPPVGAVSTCMGCHNGEADYAGEGLKNPHPFGGPGSNNIECTTCHGGDPAGAGKVGSHVPPPPLFGTPENPRQKLFTDPEAEFNRRTLAGIDKIEDYTIGEKTYTALQYLQFINPGDLRVVSKNQGCGACHGAGQQGEWFHHSPIGQSSGFFGGTRFAIGVDNAVAENRLLYQDTAADYGFRAVIDEGFEYVAEVIGPVGKLIEFPEKAGYDKTGGIFENPAYNANALADYQVTVPGQGGAHVNQVMTGSPLEDLIMEQVAITCGDCHAGSAGANNRFADFRSSGCTSCHMEYSLDGRSRSGDPNVNRNEPANPDAIAAGERAHIKDHQIRNIARDVPGHGPVSGIADTACVGCHQGSNRTVLQFWGIRLDQNKDLVNNFQYPANPNSFITAANDPRLFSAAAQNNTFNGRDADQLIAFEDYDGDGLDDTPADVHHEAGMVCIDCHGGRDLHGGTANPAEGDTRSGKIISRMDQGVGIQCESCHGTIDESALYKPCKTDLGESAECAQDLWGNPLGNVTRNAQGKFWLRSRGTGDMHLVPQIRDVVHDNNVTDEGGAPIYNPKAAFAMGRVGDGVDQGPIQNDPLKKPTNGFTHTDNLDCASCHSSWTNNCVGCHLATEYDANPQNFFFSNITGERIVLKEAAADFTYITPVPFQLAVNTRGKITQTQPNTKMFYRYTDLNGDESEVFTFNDRHGLGNDPDATGAPPALSHNAILAHSIRGKISGNNEGPRYCVACHLTEDGLANHNANFTQFRNAIANNNYGNLNFNVLAQHIGQNTGNQLNSPLWVHMVAGLGSGLFLFDENGCPVNRLDANADRQFCNNQAPKNRFNANNVVYDLDRMIANAQNGAENTSNKHPMLDGEASDLRTGSENQRMAGPLGRNLVRRLADPDYAQAIILDRYYDADGQEQNVD</sequence>
<keyword evidence="3" id="KW-1185">Reference proteome</keyword>
<dbReference type="SUPFAM" id="SSF48695">
    <property type="entry name" value="Multiheme cytochromes"/>
    <property type="match status" value="2"/>
</dbReference>
<dbReference type="STRING" id="502025.Hoch_1870"/>
<dbReference type="AlphaFoldDB" id="D0LYU8"/>
<evidence type="ECO:0000256" key="1">
    <source>
        <dbReference type="ARBA" id="ARBA00022729"/>
    </source>
</evidence>
<dbReference type="EMBL" id="CP001804">
    <property type="protein sequence ID" value="ACY14418.1"/>
    <property type="molecule type" value="Genomic_DNA"/>
</dbReference>
<dbReference type="eggNOG" id="COG3303">
    <property type="taxonomic scope" value="Bacteria"/>
</dbReference>
<dbReference type="Proteomes" id="UP000001880">
    <property type="component" value="Chromosome"/>
</dbReference>
<reference evidence="2 3" key="1">
    <citation type="journal article" date="2010" name="Stand. Genomic Sci.">
        <title>Complete genome sequence of Haliangium ochraceum type strain (SMP-2).</title>
        <authorList>
            <consortium name="US DOE Joint Genome Institute (JGI-PGF)"/>
            <person name="Ivanova N."/>
            <person name="Daum C."/>
            <person name="Lang E."/>
            <person name="Abt B."/>
            <person name="Kopitz M."/>
            <person name="Saunders E."/>
            <person name="Lapidus A."/>
            <person name="Lucas S."/>
            <person name="Glavina Del Rio T."/>
            <person name="Nolan M."/>
            <person name="Tice H."/>
            <person name="Copeland A."/>
            <person name="Cheng J.F."/>
            <person name="Chen F."/>
            <person name="Bruce D."/>
            <person name="Goodwin L."/>
            <person name="Pitluck S."/>
            <person name="Mavromatis K."/>
            <person name="Pati A."/>
            <person name="Mikhailova N."/>
            <person name="Chen A."/>
            <person name="Palaniappan K."/>
            <person name="Land M."/>
            <person name="Hauser L."/>
            <person name="Chang Y.J."/>
            <person name="Jeffries C.D."/>
            <person name="Detter J.C."/>
            <person name="Brettin T."/>
            <person name="Rohde M."/>
            <person name="Goker M."/>
            <person name="Bristow J."/>
            <person name="Markowitz V."/>
            <person name="Eisen J.A."/>
            <person name="Hugenholtz P."/>
            <person name="Kyrpides N.C."/>
            <person name="Klenk H.P."/>
        </authorList>
    </citation>
    <scope>NUCLEOTIDE SEQUENCE [LARGE SCALE GENOMIC DNA]</scope>
    <source>
        <strain evidence="3">DSM 14365 / CIP 107738 / JCM 11303 / AJ 13395 / SMP-2</strain>
    </source>
</reference>
<dbReference type="PROSITE" id="PS51257">
    <property type="entry name" value="PROKAR_LIPOPROTEIN"/>
    <property type="match status" value="1"/>
</dbReference>
<organism evidence="2 3">
    <name type="scientific">Haliangium ochraceum (strain DSM 14365 / JCM 11303 / SMP-2)</name>
    <dbReference type="NCBI Taxonomy" id="502025"/>
    <lineage>
        <taxon>Bacteria</taxon>
        <taxon>Pseudomonadati</taxon>
        <taxon>Myxococcota</taxon>
        <taxon>Polyangia</taxon>
        <taxon>Haliangiales</taxon>
        <taxon>Kofleriaceae</taxon>
        <taxon>Haliangium</taxon>
    </lineage>
</organism>
<keyword evidence="1" id="KW-0732">Signal</keyword>
<dbReference type="OrthoDB" id="9783375at2"/>
<dbReference type="PANTHER" id="PTHR35038">
    <property type="entry name" value="DISSIMILATORY SULFITE REDUCTASE SIRA"/>
    <property type="match status" value="1"/>
</dbReference>
<gene>
    <name evidence="2" type="ordered locus">Hoch_1870</name>
</gene>
<dbReference type="HOGENOM" id="CLU_310098_0_0_7"/>
<evidence type="ECO:0000313" key="3">
    <source>
        <dbReference type="Proteomes" id="UP000001880"/>
    </source>
</evidence>
<protein>
    <submittedName>
        <fullName evidence="2">Uncharacterized protein</fullName>
    </submittedName>
</protein>
<accession>D0LYU8</accession>